<evidence type="ECO:0000256" key="1">
    <source>
        <dbReference type="ARBA" id="ARBA00004123"/>
    </source>
</evidence>
<proteinExistence type="inferred from homology"/>
<sequence length="429" mass="48135">MPLPFKMEQPKAKAQRPSNTEAADVPNSQDQMPPTNLDAASASENDIADEPNQCFTILSHHSYHDYANMNEPPILGTGVVGCATKTRGNSMNPFPLMLHKLLEGAKKGNYSEIVSWKPHGRAFHVHMKDRFVKDVMPLYFRQTRFASFQRQLNLYGFRRLTGRGPDEGAYYHELFLRGMPELSSNMVRMKVNGNEVRLGSSPRTEPNFYAMSVVHEPSTQQKQSTPKKRPAITQRTAERPSYPLDRKMLADSWKVPGDMQDAAIGSSSKISIEKPSSVDIEYLRSHLSQQRHTAFQDFSGHVVPGQKTTVAPLKDMVVNQPPLGNASDLVRQRTCPDEDFPVPEPVPLRRHDVGTEDDDQTSMVNFLSDIDLQPSSDENTLDPLRIHHSSDDSSVLKHLQFSSDESMNPIPKIPSAQQSRSSSSKEDSR</sequence>
<feature type="domain" description="HSF-type DNA-binding" evidence="6">
    <location>
        <begin position="90"/>
        <end position="189"/>
    </location>
</feature>
<accession>B7FW39</accession>
<evidence type="ECO:0000313" key="7">
    <source>
        <dbReference type="EMBL" id="EEC49515.1"/>
    </source>
</evidence>
<dbReference type="EMBL" id="CM000608">
    <property type="protein sequence ID" value="EEC49515.1"/>
    <property type="molecule type" value="Genomic_DNA"/>
</dbReference>
<gene>
    <name evidence="7" type="ORF">PHATRDRAFT_44917</name>
</gene>
<dbReference type="eggNOG" id="KOG0627">
    <property type="taxonomic scope" value="Eukaryota"/>
</dbReference>
<evidence type="ECO:0000256" key="3">
    <source>
        <dbReference type="ARBA" id="ARBA00023242"/>
    </source>
</evidence>
<dbReference type="HOGENOM" id="CLU_649687_0_0_1"/>
<keyword evidence="8" id="KW-1185">Reference proteome</keyword>
<dbReference type="GeneID" id="7199608"/>
<evidence type="ECO:0000256" key="2">
    <source>
        <dbReference type="ARBA" id="ARBA00023125"/>
    </source>
</evidence>
<dbReference type="InterPro" id="IPR036390">
    <property type="entry name" value="WH_DNA-bd_sf"/>
</dbReference>
<keyword evidence="3" id="KW-0539">Nucleus</keyword>
<feature type="region of interest" description="Disordered" evidence="5">
    <location>
        <begin position="335"/>
        <end position="429"/>
    </location>
</feature>
<evidence type="ECO:0000313" key="8">
    <source>
        <dbReference type="Proteomes" id="UP000000759"/>
    </source>
</evidence>
<dbReference type="RefSeq" id="XP_002178817.1">
    <property type="nucleotide sequence ID" value="XM_002178781.1"/>
</dbReference>
<dbReference type="GO" id="GO:0005634">
    <property type="term" value="C:nucleus"/>
    <property type="evidence" value="ECO:0007669"/>
    <property type="project" value="UniProtKB-SubCell"/>
</dbReference>
<protein>
    <recommendedName>
        <fullName evidence="6">HSF-type DNA-binding domain-containing protein</fullName>
    </recommendedName>
</protein>
<dbReference type="Proteomes" id="UP000000759">
    <property type="component" value="Chromosome 5"/>
</dbReference>
<feature type="compositionally biased region" description="Polar residues" evidence="5">
    <location>
        <begin position="16"/>
        <end position="34"/>
    </location>
</feature>
<dbReference type="InParanoid" id="B7FW39"/>
<feature type="compositionally biased region" description="Basic and acidic residues" evidence="5">
    <location>
        <begin position="384"/>
        <end position="395"/>
    </location>
</feature>
<keyword evidence="2" id="KW-0238">DNA-binding</keyword>
<dbReference type="FunFam" id="1.10.10.10:FF:000479">
    <property type="entry name" value="Predicted protein"/>
    <property type="match status" value="1"/>
</dbReference>
<reference evidence="8" key="2">
    <citation type="submission" date="2008-08" db="EMBL/GenBank/DDBJ databases">
        <authorList>
            <consortium name="Diatom Consortium"/>
            <person name="Grigoriev I."/>
            <person name="Grimwood J."/>
            <person name="Kuo A."/>
            <person name="Otillar R.P."/>
            <person name="Salamov A."/>
            <person name="Detter J.C."/>
            <person name="Lindquist E."/>
            <person name="Shapiro H."/>
            <person name="Lucas S."/>
            <person name="Glavina del Rio T."/>
            <person name="Pitluck S."/>
            <person name="Rokhsar D."/>
            <person name="Bowler C."/>
        </authorList>
    </citation>
    <scope>GENOME REANNOTATION</scope>
    <source>
        <strain evidence="8">CCAP 1055/1</strain>
    </source>
</reference>
<dbReference type="PRINTS" id="PR00056">
    <property type="entry name" value="HSFDOMAIN"/>
</dbReference>
<comment type="similarity">
    <text evidence="4">Belongs to the HSF family.</text>
</comment>
<feature type="region of interest" description="Disordered" evidence="5">
    <location>
        <begin position="216"/>
        <end position="238"/>
    </location>
</feature>
<evidence type="ECO:0000259" key="6">
    <source>
        <dbReference type="SMART" id="SM00415"/>
    </source>
</evidence>
<dbReference type="PANTHER" id="PTHR10015:SF206">
    <property type="entry name" value="HSF-TYPE DNA-BINDING DOMAIN-CONTAINING PROTEIN"/>
    <property type="match status" value="1"/>
</dbReference>
<dbReference type="SUPFAM" id="SSF46785">
    <property type="entry name" value="Winged helix' DNA-binding domain"/>
    <property type="match status" value="1"/>
</dbReference>
<dbReference type="GO" id="GO:0003700">
    <property type="term" value="F:DNA-binding transcription factor activity"/>
    <property type="evidence" value="ECO:0007669"/>
    <property type="project" value="InterPro"/>
</dbReference>
<dbReference type="Pfam" id="PF00447">
    <property type="entry name" value="HSF_DNA-bind"/>
    <property type="match status" value="1"/>
</dbReference>
<dbReference type="InterPro" id="IPR000232">
    <property type="entry name" value="HSF_DNA-bd"/>
</dbReference>
<feature type="region of interest" description="Disordered" evidence="5">
    <location>
        <begin position="1"/>
        <end position="40"/>
    </location>
</feature>
<dbReference type="KEGG" id="pti:PHATRDRAFT_44917"/>
<comment type="subcellular location">
    <subcellularLocation>
        <location evidence="1">Nucleus</location>
    </subcellularLocation>
</comment>
<dbReference type="GO" id="GO:0043565">
    <property type="term" value="F:sequence-specific DNA binding"/>
    <property type="evidence" value="ECO:0007669"/>
    <property type="project" value="InterPro"/>
</dbReference>
<dbReference type="SMART" id="SM00415">
    <property type="entry name" value="HSF"/>
    <property type="match status" value="1"/>
</dbReference>
<dbReference type="InterPro" id="IPR036388">
    <property type="entry name" value="WH-like_DNA-bd_sf"/>
</dbReference>
<dbReference type="PaxDb" id="2850-Phatr44917"/>
<dbReference type="PANTHER" id="PTHR10015">
    <property type="entry name" value="HEAT SHOCK TRANSCRIPTION FACTOR"/>
    <property type="match status" value="1"/>
</dbReference>
<reference evidence="7 8" key="1">
    <citation type="journal article" date="2008" name="Nature">
        <title>The Phaeodactylum genome reveals the evolutionary history of diatom genomes.</title>
        <authorList>
            <person name="Bowler C."/>
            <person name="Allen A.E."/>
            <person name="Badger J.H."/>
            <person name="Grimwood J."/>
            <person name="Jabbari K."/>
            <person name="Kuo A."/>
            <person name="Maheswari U."/>
            <person name="Martens C."/>
            <person name="Maumus F."/>
            <person name="Otillar R.P."/>
            <person name="Rayko E."/>
            <person name="Salamov A."/>
            <person name="Vandepoele K."/>
            <person name="Beszteri B."/>
            <person name="Gruber A."/>
            <person name="Heijde M."/>
            <person name="Katinka M."/>
            <person name="Mock T."/>
            <person name="Valentin K."/>
            <person name="Verret F."/>
            <person name="Berges J.A."/>
            <person name="Brownlee C."/>
            <person name="Cadoret J.P."/>
            <person name="Chiovitti A."/>
            <person name="Choi C.J."/>
            <person name="Coesel S."/>
            <person name="De Martino A."/>
            <person name="Detter J.C."/>
            <person name="Durkin C."/>
            <person name="Falciatore A."/>
            <person name="Fournet J."/>
            <person name="Haruta M."/>
            <person name="Huysman M.J."/>
            <person name="Jenkins B.D."/>
            <person name="Jiroutova K."/>
            <person name="Jorgensen R.E."/>
            <person name="Joubert Y."/>
            <person name="Kaplan A."/>
            <person name="Kroger N."/>
            <person name="Kroth P.G."/>
            <person name="La Roche J."/>
            <person name="Lindquist E."/>
            <person name="Lommer M."/>
            <person name="Martin-Jezequel V."/>
            <person name="Lopez P.J."/>
            <person name="Lucas S."/>
            <person name="Mangogna M."/>
            <person name="McGinnis K."/>
            <person name="Medlin L.K."/>
            <person name="Montsant A."/>
            <person name="Oudot-Le Secq M.P."/>
            <person name="Napoli C."/>
            <person name="Obornik M."/>
            <person name="Parker M.S."/>
            <person name="Petit J.L."/>
            <person name="Porcel B.M."/>
            <person name="Poulsen N."/>
            <person name="Robison M."/>
            <person name="Rychlewski L."/>
            <person name="Rynearson T.A."/>
            <person name="Schmutz J."/>
            <person name="Shapiro H."/>
            <person name="Siaut M."/>
            <person name="Stanley M."/>
            <person name="Sussman M.R."/>
            <person name="Taylor A.R."/>
            <person name="Vardi A."/>
            <person name="von Dassow P."/>
            <person name="Vyverman W."/>
            <person name="Willis A."/>
            <person name="Wyrwicz L.S."/>
            <person name="Rokhsar D.S."/>
            <person name="Weissenbach J."/>
            <person name="Armbrust E.V."/>
            <person name="Green B.R."/>
            <person name="Van de Peer Y."/>
            <person name="Grigoriev I.V."/>
        </authorList>
    </citation>
    <scope>NUCLEOTIDE SEQUENCE [LARGE SCALE GENOMIC DNA]</scope>
    <source>
        <strain evidence="7 8">CCAP 1055/1</strain>
    </source>
</reference>
<dbReference type="OrthoDB" id="60033at2759"/>
<evidence type="ECO:0000256" key="4">
    <source>
        <dbReference type="RuleBase" id="RU004020"/>
    </source>
</evidence>
<organism evidence="7 8">
    <name type="scientific">Phaeodactylum tricornutum (strain CCAP 1055/1)</name>
    <dbReference type="NCBI Taxonomy" id="556484"/>
    <lineage>
        <taxon>Eukaryota</taxon>
        <taxon>Sar</taxon>
        <taxon>Stramenopiles</taxon>
        <taxon>Ochrophyta</taxon>
        <taxon>Bacillariophyta</taxon>
        <taxon>Bacillariophyceae</taxon>
        <taxon>Bacillariophycidae</taxon>
        <taxon>Naviculales</taxon>
        <taxon>Phaeodactylaceae</taxon>
        <taxon>Phaeodactylum</taxon>
    </lineage>
</organism>
<name>B7FW39_PHATC</name>
<evidence type="ECO:0000256" key="5">
    <source>
        <dbReference type="SAM" id="MobiDB-lite"/>
    </source>
</evidence>
<dbReference type="AlphaFoldDB" id="B7FW39"/>
<dbReference type="Gene3D" id="1.10.10.10">
    <property type="entry name" value="Winged helix-like DNA-binding domain superfamily/Winged helix DNA-binding domain"/>
    <property type="match status" value="1"/>
</dbReference>